<name>A0A838CU43_9BACI</name>
<dbReference type="EMBL" id="JACEFG010000002">
    <property type="protein sequence ID" value="MBA2175418.1"/>
    <property type="molecule type" value="Genomic_DNA"/>
</dbReference>
<dbReference type="AlphaFoldDB" id="A0A838CU43"/>
<dbReference type="RefSeq" id="WP_181472433.1">
    <property type="nucleotide sequence ID" value="NZ_JACEFG010000002.1"/>
</dbReference>
<keyword evidence="3" id="KW-1185">Reference proteome</keyword>
<evidence type="ECO:0000313" key="3">
    <source>
        <dbReference type="Proteomes" id="UP000571017"/>
    </source>
</evidence>
<comment type="caution">
    <text evidence="2">The sequence shown here is derived from an EMBL/GenBank/DDBJ whole genome shotgun (WGS) entry which is preliminary data.</text>
</comment>
<proteinExistence type="predicted"/>
<keyword evidence="1" id="KW-0812">Transmembrane</keyword>
<organism evidence="2 3">
    <name type="scientific">Halobacillus locisalis</name>
    <dbReference type="NCBI Taxonomy" id="220753"/>
    <lineage>
        <taxon>Bacteria</taxon>
        <taxon>Bacillati</taxon>
        <taxon>Bacillota</taxon>
        <taxon>Bacilli</taxon>
        <taxon>Bacillales</taxon>
        <taxon>Bacillaceae</taxon>
        <taxon>Halobacillus</taxon>
    </lineage>
</organism>
<sequence>MKVRWDREITEYYIMTMVIMILLFGSIYMAGWFTGVHWSDYMIPFSWEMVNVDELKQIIWMK</sequence>
<accession>A0A838CU43</accession>
<evidence type="ECO:0000256" key="1">
    <source>
        <dbReference type="SAM" id="Phobius"/>
    </source>
</evidence>
<reference evidence="2 3" key="1">
    <citation type="journal article" date="2004" name="Extremophiles">
        <title>Halobacillus locisalis sp. nov., a halophilic bacterium isolated from a marine solar saltern of the Yellow Sea in Korea.</title>
        <authorList>
            <person name="Yoon J.H."/>
            <person name="Kang K.H."/>
            <person name="Oh T.K."/>
            <person name="Park Y.H."/>
        </authorList>
    </citation>
    <scope>NUCLEOTIDE SEQUENCE [LARGE SCALE GENOMIC DNA]</scope>
    <source>
        <strain evidence="2 3">KCTC 3788</strain>
    </source>
</reference>
<keyword evidence="1" id="KW-1133">Transmembrane helix</keyword>
<dbReference type="Proteomes" id="UP000571017">
    <property type="component" value="Unassembled WGS sequence"/>
</dbReference>
<protein>
    <submittedName>
        <fullName evidence="2">Uncharacterized protein</fullName>
    </submittedName>
</protein>
<keyword evidence="1" id="KW-0472">Membrane</keyword>
<evidence type="ECO:0000313" key="2">
    <source>
        <dbReference type="EMBL" id="MBA2175418.1"/>
    </source>
</evidence>
<feature type="transmembrane region" description="Helical" evidence="1">
    <location>
        <begin position="12"/>
        <end position="33"/>
    </location>
</feature>
<gene>
    <name evidence="2" type="ORF">H0266_10980</name>
</gene>